<gene>
    <name evidence="3" type="ORF">AB7878_09630</name>
</gene>
<dbReference type="Gene3D" id="3.30.870.10">
    <property type="entry name" value="Endonuclease Chain A"/>
    <property type="match status" value="2"/>
</dbReference>
<evidence type="ECO:0000313" key="3">
    <source>
        <dbReference type="EMBL" id="MEY2182679.1"/>
    </source>
</evidence>
<dbReference type="CDD" id="cd09113">
    <property type="entry name" value="PLDc_ymdC_like_2"/>
    <property type="match status" value="1"/>
</dbReference>
<dbReference type="Proteomes" id="UP001562159">
    <property type="component" value="Unassembled WGS sequence"/>
</dbReference>
<dbReference type="PROSITE" id="PS51257">
    <property type="entry name" value="PROKAR_LIPOPROTEIN"/>
    <property type="match status" value="1"/>
</dbReference>
<dbReference type="PROSITE" id="PS50035">
    <property type="entry name" value="PLD"/>
    <property type="match status" value="2"/>
</dbReference>
<dbReference type="Pfam" id="PF13091">
    <property type="entry name" value="PLDc_2"/>
    <property type="match status" value="2"/>
</dbReference>
<proteinExistence type="predicted"/>
<feature type="compositionally biased region" description="Acidic residues" evidence="1">
    <location>
        <begin position="422"/>
        <end position="432"/>
    </location>
</feature>
<accession>A0ABV4ATH0</accession>
<dbReference type="SUPFAM" id="SSF56024">
    <property type="entry name" value="Phospholipase D/nuclease"/>
    <property type="match status" value="2"/>
</dbReference>
<dbReference type="CDD" id="cd09111">
    <property type="entry name" value="PLDc_ymdC_like_1"/>
    <property type="match status" value="1"/>
</dbReference>
<organism evidence="3 4">
    <name type="scientific">Rhodanobacter humi</name>
    <dbReference type="NCBI Taxonomy" id="1888173"/>
    <lineage>
        <taxon>Bacteria</taxon>
        <taxon>Pseudomonadati</taxon>
        <taxon>Pseudomonadota</taxon>
        <taxon>Gammaproteobacteria</taxon>
        <taxon>Lysobacterales</taxon>
        <taxon>Rhodanobacteraceae</taxon>
        <taxon>Rhodanobacter</taxon>
    </lineage>
</organism>
<feature type="region of interest" description="Disordered" evidence="1">
    <location>
        <begin position="418"/>
        <end position="481"/>
    </location>
</feature>
<feature type="domain" description="PLD phosphodiesterase" evidence="2">
    <location>
        <begin position="482"/>
        <end position="509"/>
    </location>
</feature>
<feature type="domain" description="PLD phosphodiesterase" evidence="2">
    <location>
        <begin position="186"/>
        <end position="213"/>
    </location>
</feature>
<dbReference type="InterPro" id="IPR001736">
    <property type="entry name" value="PLipase_D/transphosphatidylase"/>
</dbReference>
<dbReference type="PANTHER" id="PTHR21248">
    <property type="entry name" value="CARDIOLIPIN SYNTHASE"/>
    <property type="match status" value="1"/>
</dbReference>
<dbReference type="SMART" id="SM00155">
    <property type="entry name" value="PLDc"/>
    <property type="match status" value="2"/>
</dbReference>
<keyword evidence="4" id="KW-1185">Reference proteome</keyword>
<dbReference type="InterPro" id="IPR025202">
    <property type="entry name" value="PLD-like_dom"/>
</dbReference>
<evidence type="ECO:0000256" key="1">
    <source>
        <dbReference type="SAM" id="MobiDB-lite"/>
    </source>
</evidence>
<evidence type="ECO:0000313" key="4">
    <source>
        <dbReference type="Proteomes" id="UP001562159"/>
    </source>
</evidence>
<evidence type="ECO:0000259" key="2">
    <source>
        <dbReference type="PROSITE" id="PS50035"/>
    </source>
</evidence>
<sequence>MSFRWLLLPVLLLVALLQGCTLSRAQIREAGAIVAASPGREDSCHQADRCATPSPLLDAAQQAIADSTSEHPVNTVTLLDDSEAALVARLSLIRAAQHSIDVQTYIWDEDDIGQLVLNELVQAARRGVQVRILADQLFSFGDLGLLDRLARVSPNLEVKLYNPTFHDAQTPPLQFAAGVLCCFMKFNQRMHNKLLLVDDAIGITGGRNYQNRYFNWDPDFDYLDRDVMAGGPVGREMADSFALFWNHRRSVPLIRLRDVNRRIRSDRAAPGWPAPHYTDPARVARAQAEAEDPDWLAAWIGDDTLRVSQVNYFSDLPAKTDEPTKRSARELTGRLMRMVADAKHEVVVQTPYLVLSKRAQDIFKRLHRENPSPSIIISTNSLAATDAFAVYGLSYKHRRRYLTEYGFQIHELKPHADSAAEAWEEANEDQDDGPTGQPIAAPGKSAKSGKPRQRFPGNERRPGVFGSHGRRNRPAPLRSNGRRYSLHAKSMVVDDSFAMVGSHNFDPRSDHYNTEAGVIVYDPRFASEVRASILEDTLPQNAWTIARREPTIPVLGDISQAIGNLSSRLPLFDLWPFRYATSYEIKPGCAPLAPDNPKFQECYTPVGDFPDVAISPKLIYTRLITAFGAGVKGIL</sequence>
<dbReference type="EMBL" id="JBGBPY010000001">
    <property type="protein sequence ID" value="MEY2182679.1"/>
    <property type="molecule type" value="Genomic_DNA"/>
</dbReference>
<dbReference type="PANTHER" id="PTHR21248:SF12">
    <property type="entry name" value="CARDIOLIPIN SYNTHASE C"/>
    <property type="match status" value="1"/>
</dbReference>
<protein>
    <submittedName>
        <fullName evidence="3">Phosphatidylserine/phosphatidylglycerophosphate/ cardiolipin synthase family protein</fullName>
    </submittedName>
</protein>
<reference evidence="3 4" key="1">
    <citation type="submission" date="2024-07" db="EMBL/GenBank/DDBJ databases">
        <title>Molecular mechanisms and environmental adaptations of flagellar loss and biofilm growth of Rhodanobacter under environmental stress.</title>
        <authorList>
            <person name="Chen M."/>
        </authorList>
    </citation>
    <scope>NUCLEOTIDE SEQUENCE [LARGE SCALE GENOMIC DNA]</scope>
    <source>
        <strain evidence="3 4">RS22</strain>
    </source>
</reference>
<comment type="caution">
    <text evidence="3">The sequence shown here is derived from an EMBL/GenBank/DDBJ whole genome shotgun (WGS) entry which is preliminary data.</text>
</comment>
<name>A0ABV4ATH0_9GAMM</name>